<dbReference type="Proteomes" id="UP000307517">
    <property type="component" value="Unassembled WGS sequence"/>
</dbReference>
<reference evidence="6 7" key="1">
    <citation type="submission" date="2019-04" db="EMBL/GenBank/DDBJ databases">
        <title>Genome Announcement to Ensure Probiotic Safety of Lactobacillus rhamnosus UBLR-58.</title>
        <authorList>
            <person name="Sulthana A."/>
            <person name="Lakshmi S.G."/>
            <person name="Madempudi R.S."/>
        </authorList>
    </citation>
    <scope>NUCLEOTIDE SEQUENCE [LARGE SCALE GENOMIC DNA]</scope>
    <source>
        <strain evidence="6 7">UBLR-58</strain>
    </source>
</reference>
<evidence type="ECO:0000256" key="1">
    <source>
        <dbReference type="SAM" id="Phobius"/>
    </source>
</evidence>
<evidence type="ECO:0000259" key="4">
    <source>
        <dbReference type="Pfam" id="PF11797"/>
    </source>
</evidence>
<evidence type="ECO:0000313" key="6">
    <source>
        <dbReference type="EMBL" id="THC81381.1"/>
    </source>
</evidence>
<dbReference type="Pfam" id="PF11797">
    <property type="entry name" value="WxLIP_HBD"/>
    <property type="match status" value="1"/>
</dbReference>
<feature type="signal peptide" evidence="2">
    <location>
        <begin position="1"/>
        <end position="24"/>
    </location>
</feature>
<protein>
    <submittedName>
        <fullName evidence="5">DUF916 and DUF3324 domain-containing protein</fullName>
    </submittedName>
</protein>
<accession>A0A7X2J4T6</accession>
<feature type="domain" description="WxL Interacting Protein host binding" evidence="4">
    <location>
        <begin position="161"/>
        <end position="315"/>
    </location>
</feature>
<dbReference type="InterPro" id="IPR010317">
    <property type="entry name" value="WxLIP_PGBD"/>
</dbReference>
<name>A0A7X2J4T6_LACRH</name>
<evidence type="ECO:0000256" key="2">
    <source>
        <dbReference type="SAM" id="SignalP"/>
    </source>
</evidence>
<keyword evidence="1" id="KW-0812">Transmembrane</keyword>
<feature type="chain" id="PRO_5044130565" evidence="2">
    <location>
        <begin position="25"/>
        <end position="359"/>
    </location>
</feature>
<keyword evidence="1" id="KW-0472">Membrane</keyword>
<keyword evidence="1" id="KW-1133">Transmembrane helix</keyword>
<proteinExistence type="predicted"/>
<reference evidence="5 8" key="2">
    <citation type="submission" date="2020-07" db="EMBL/GenBank/DDBJ databases">
        <title>Organ Donor 1.</title>
        <authorList>
            <person name="Marsh A.J."/>
            <person name="Azcarate-Peril M.A."/>
        </authorList>
    </citation>
    <scope>NUCLEOTIDE SEQUENCE [LARGE SCALE GENOMIC DNA]</scope>
    <source>
        <strain evidence="5 8">AMC0712</strain>
    </source>
</reference>
<dbReference type="AlphaFoldDB" id="A0A7X2J4T6"/>
<sequence length="359" mass="39516">MKKKLFCFITLIVMLIMPATQVFASELNFAAKAELPDNQVNPDVSYFDIKMNPGAQQTLHVQLRNETEKPVTLDVELASATTNLNGVVEYTPNTIKPAKSLQFNMKDYVKAPKQTVIPAKGSTVLDLAVKMPDKSFNGVMAGGITLKEHGLSDQGSQTSGKKVAIKNRFSYVIGLLMRQNLAAVPAHVKLNAVKPSQVNARNVILTSMENDTATFIQQVAVDAKIFAKGSNQALYQVAKEGLQIAPDTNFDFPIALAGKALKPGTYVAKLEVYGNRQPNGKILRTTAEGKQHYRDHWTMTKQFTITEKAASTLNQRDVTIKPSHPQWTYILIGAVIVLMALIILLLILLLRRQAKKQAS</sequence>
<dbReference type="EMBL" id="SSHM01000001">
    <property type="protein sequence ID" value="THC81381.1"/>
    <property type="molecule type" value="Genomic_DNA"/>
</dbReference>
<evidence type="ECO:0000313" key="5">
    <source>
        <dbReference type="EMBL" id="NZA03940.1"/>
    </source>
</evidence>
<evidence type="ECO:0000313" key="7">
    <source>
        <dbReference type="Proteomes" id="UP000307517"/>
    </source>
</evidence>
<comment type="caution">
    <text evidence="5">The sequence shown here is derived from an EMBL/GenBank/DDBJ whole genome shotgun (WGS) entry which is preliminary data.</text>
</comment>
<dbReference type="RefSeq" id="WP_014571043.1">
    <property type="nucleotide sequence ID" value="NZ_CABFNJ010000018.1"/>
</dbReference>
<dbReference type="Pfam" id="PF06030">
    <property type="entry name" value="WxLIP_PGBD"/>
    <property type="match status" value="1"/>
</dbReference>
<evidence type="ECO:0000259" key="3">
    <source>
        <dbReference type="Pfam" id="PF06030"/>
    </source>
</evidence>
<dbReference type="EMBL" id="JACCKI010000001">
    <property type="protein sequence ID" value="NZA03940.1"/>
    <property type="molecule type" value="Genomic_DNA"/>
</dbReference>
<keyword evidence="2" id="KW-0732">Signal</keyword>
<feature type="domain" description="WxL Interacting Protein peptidoglycan binding" evidence="3">
    <location>
        <begin position="29"/>
        <end position="148"/>
    </location>
</feature>
<gene>
    <name evidence="6" type="ORF">E6L36_14020</name>
    <name evidence="5" type="ORF">H0N82_02120</name>
</gene>
<organism evidence="5 8">
    <name type="scientific">Lacticaseibacillus rhamnosus</name>
    <name type="common">Lactobacillus rhamnosus</name>
    <dbReference type="NCBI Taxonomy" id="47715"/>
    <lineage>
        <taxon>Bacteria</taxon>
        <taxon>Bacillati</taxon>
        <taxon>Bacillota</taxon>
        <taxon>Bacilli</taxon>
        <taxon>Lactobacillales</taxon>
        <taxon>Lactobacillaceae</taxon>
        <taxon>Lacticaseibacillus</taxon>
    </lineage>
</organism>
<evidence type="ECO:0000313" key="8">
    <source>
        <dbReference type="Proteomes" id="UP000552935"/>
    </source>
</evidence>
<feature type="transmembrane region" description="Helical" evidence="1">
    <location>
        <begin position="327"/>
        <end position="350"/>
    </location>
</feature>
<dbReference type="InterPro" id="IPR021759">
    <property type="entry name" value="WxLIP_HBD"/>
</dbReference>
<dbReference type="Proteomes" id="UP000552935">
    <property type="component" value="Unassembled WGS sequence"/>
</dbReference>